<protein>
    <submittedName>
        <fullName evidence="2">Uncharacterized protein</fullName>
    </submittedName>
</protein>
<evidence type="ECO:0000313" key="2">
    <source>
        <dbReference type="EMBL" id="GIH35374.1"/>
    </source>
</evidence>
<gene>
    <name evidence="2" type="ORF">Mam01_55380</name>
</gene>
<reference evidence="2 3" key="1">
    <citation type="submission" date="2021-01" db="EMBL/GenBank/DDBJ databases">
        <title>Whole genome shotgun sequence of Microbispora amethystogenes NBRC 101907.</title>
        <authorList>
            <person name="Komaki H."/>
            <person name="Tamura T."/>
        </authorList>
    </citation>
    <scope>NUCLEOTIDE SEQUENCE [LARGE SCALE GENOMIC DNA]</scope>
    <source>
        <strain evidence="2 3">NBRC 101907</strain>
    </source>
</reference>
<organism evidence="2 3">
    <name type="scientific">Microbispora amethystogenes</name>
    <dbReference type="NCBI Taxonomy" id="1427754"/>
    <lineage>
        <taxon>Bacteria</taxon>
        <taxon>Bacillati</taxon>
        <taxon>Actinomycetota</taxon>
        <taxon>Actinomycetes</taxon>
        <taxon>Streptosporangiales</taxon>
        <taxon>Streptosporangiaceae</taxon>
        <taxon>Microbispora</taxon>
    </lineage>
</organism>
<evidence type="ECO:0000256" key="1">
    <source>
        <dbReference type="SAM" id="MobiDB-lite"/>
    </source>
</evidence>
<feature type="region of interest" description="Disordered" evidence="1">
    <location>
        <begin position="74"/>
        <end position="93"/>
    </location>
</feature>
<sequence>MAAVRVAVPAETASAAAARAARRRRPEGRMAGENLRVGMTRVGLLASMPPTGLADGFGQEVPYERIWGPAQRFTPKKWVPGSAERGLGGRAPW</sequence>
<accession>A0ABQ4FKM7</accession>
<keyword evidence="3" id="KW-1185">Reference proteome</keyword>
<name>A0ABQ4FKM7_9ACTN</name>
<proteinExistence type="predicted"/>
<comment type="caution">
    <text evidence="2">The sequence shown here is derived from an EMBL/GenBank/DDBJ whole genome shotgun (WGS) entry which is preliminary data.</text>
</comment>
<evidence type="ECO:0000313" key="3">
    <source>
        <dbReference type="Proteomes" id="UP000651728"/>
    </source>
</evidence>
<dbReference type="EMBL" id="BOOB01000045">
    <property type="protein sequence ID" value="GIH35374.1"/>
    <property type="molecule type" value="Genomic_DNA"/>
</dbReference>
<dbReference type="Proteomes" id="UP000651728">
    <property type="component" value="Unassembled WGS sequence"/>
</dbReference>